<keyword evidence="1" id="KW-0175">Coiled coil</keyword>
<dbReference type="Pfam" id="PF13240">
    <property type="entry name" value="Zn_Ribbon_1"/>
    <property type="match status" value="1"/>
</dbReference>
<feature type="transmembrane region" description="Helical" evidence="2">
    <location>
        <begin position="49"/>
        <end position="70"/>
    </location>
</feature>
<feature type="coiled-coil region" evidence="1">
    <location>
        <begin position="126"/>
        <end position="158"/>
    </location>
</feature>
<sequence length="394" mass="44594">MFCHNCGMKVSTDANFCSNCGAGLKEELLQHEDEVLSGRSKSKSKKRTYLPFLPPVISLFLVSGLVGGYYNHEQNVNADVLTMKKEAEELALQGDYVKAKSELENALEIRPAYHVLRNNLEVVKIAEEAHIELDDVKTQIKEKQFEDAESNLARIREKIVRLDGPLIKPLKDEASETDVMIKVGKVNNELEQLKTVEELSRKLAVISAVPSEEGKAVKEQILNRIVQLSIEEAEVKIEQKQFTNAMTVADRALQYAVNDKRILALRDKIEQSRKDFEEAEFERIERAMEAAAKEDLKNKNAALEIVNLKVDEDEVGGMTIKGELKNIVKANVSSITVYYNILSKDKNVLDKGFTTAYPFKLEPGNIGKFEDYYYGVFEDVTVEIENITWVVEDR</sequence>
<feature type="coiled-coil region" evidence="1">
    <location>
        <begin position="262"/>
        <end position="294"/>
    </location>
</feature>
<reference evidence="4 5" key="1">
    <citation type="submission" date="2021-10" db="EMBL/GenBank/DDBJ databases">
        <authorList>
            <person name="Criscuolo A."/>
        </authorList>
    </citation>
    <scope>NUCLEOTIDE SEQUENCE [LARGE SCALE GENOMIC DNA]</scope>
    <source>
        <strain evidence="5">CIP 111883</strain>
    </source>
</reference>
<comment type="caution">
    <text evidence="4">The sequence shown here is derived from an EMBL/GenBank/DDBJ whole genome shotgun (WGS) entry which is preliminary data.</text>
</comment>
<proteinExistence type="predicted"/>
<dbReference type="InterPro" id="IPR011990">
    <property type="entry name" value="TPR-like_helical_dom_sf"/>
</dbReference>
<dbReference type="Proteomes" id="UP000789833">
    <property type="component" value="Unassembled WGS sequence"/>
</dbReference>
<dbReference type="SUPFAM" id="SSF48452">
    <property type="entry name" value="TPR-like"/>
    <property type="match status" value="1"/>
</dbReference>
<dbReference type="Gene3D" id="1.25.40.10">
    <property type="entry name" value="Tetratricopeptide repeat domain"/>
    <property type="match status" value="1"/>
</dbReference>
<keyword evidence="5" id="KW-1185">Reference proteome</keyword>
<evidence type="ECO:0000313" key="4">
    <source>
        <dbReference type="EMBL" id="CAG9622950.1"/>
    </source>
</evidence>
<protein>
    <recommendedName>
        <fullName evidence="3">Zinc-ribbon domain-containing protein</fullName>
    </recommendedName>
</protein>
<evidence type="ECO:0000256" key="1">
    <source>
        <dbReference type="SAM" id="Coils"/>
    </source>
</evidence>
<feature type="domain" description="Zinc-ribbon" evidence="3">
    <location>
        <begin position="2"/>
        <end position="24"/>
    </location>
</feature>
<dbReference type="InterPro" id="IPR026870">
    <property type="entry name" value="Zinc_ribbon_dom"/>
</dbReference>
<organism evidence="4 5">
    <name type="scientific">Sutcliffiella rhizosphaerae</name>
    <dbReference type="NCBI Taxonomy" id="2880967"/>
    <lineage>
        <taxon>Bacteria</taxon>
        <taxon>Bacillati</taxon>
        <taxon>Bacillota</taxon>
        <taxon>Bacilli</taxon>
        <taxon>Bacillales</taxon>
        <taxon>Bacillaceae</taxon>
        <taxon>Sutcliffiella</taxon>
    </lineage>
</organism>
<dbReference type="EMBL" id="CAKJTJ010000030">
    <property type="protein sequence ID" value="CAG9622950.1"/>
    <property type="molecule type" value="Genomic_DNA"/>
</dbReference>
<keyword evidence="2" id="KW-1133">Transmembrane helix</keyword>
<keyword evidence="2" id="KW-0812">Transmembrane</keyword>
<evidence type="ECO:0000313" key="5">
    <source>
        <dbReference type="Proteomes" id="UP000789833"/>
    </source>
</evidence>
<evidence type="ECO:0000259" key="3">
    <source>
        <dbReference type="Pfam" id="PF13240"/>
    </source>
</evidence>
<accession>A0ABM8YSL5</accession>
<name>A0ABM8YSL5_9BACI</name>
<keyword evidence="2" id="KW-0472">Membrane</keyword>
<evidence type="ECO:0000256" key="2">
    <source>
        <dbReference type="SAM" id="Phobius"/>
    </source>
</evidence>
<gene>
    <name evidence="4" type="ORF">BACCIP111883_03745</name>
</gene>